<gene>
    <name evidence="4" type="ORF">LIER_24762</name>
</gene>
<dbReference type="SUPFAM" id="SSF57756">
    <property type="entry name" value="Retrovirus zinc finger-like domains"/>
    <property type="match status" value="1"/>
</dbReference>
<dbReference type="PANTHER" id="PTHR15503">
    <property type="entry name" value="LDOC1 RELATED"/>
    <property type="match status" value="1"/>
</dbReference>
<keyword evidence="1" id="KW-0862">Zinc</keyword>
<dbReference type="Gene3D" id="2.40.70.10">
    <property type="entry name" value="Acid Proteases"/>
    <property type="match status" value="1"/>
</dbReference>
<keyword evidence="1" id="KW-0479">Metal-binding</keyword>
<dbReference type="InterPro" id="IPR001878">
    <property type="entry name" value="Znf_CCHC"/>
</dbReference>
<dbReference type="InterPro" id="IPR001969">
    <property type="entry name" value="Aspartic_peptidase_AS"/>
</dbReference>
<dbReference type="Pfam" id="PF00098">
    <property type="entry name" value="zf-CCHC"/>
    <property type="match status" value="1"/>
</dbReference>
<keyword evidence="5" id="KW-1185">Reference proteome</keyword>
<dbReference type="PROSITE" id="PS00141">
    <property type="entry name" value="ASP_PROTEASE"/>
    <property type="match status" value="1"/>
</dbReference>
<dbReference type="GO" id="GO:0004190">
    <property type="term" value="F:aspartic-type endopeptidase activity"/>
    <property type="evidence" value="ECO:0007669"/>
    <property type="project" value="InterPro"/>
</dbReference>
<evidence type="ECO:0000313" key="4">
    <source>
        <dbReference type="EMBL" id="GAA0170525.1"/>
    </source>
</evidence>
<proteinExistence type="predicted"/>
<evidence type="ECO:0000256" key="2">
    <source>
        <dbReference type="SAM" id="MobiDB-lite"/>
    </source>
</evidence>
<dbReference type="EMBL" id="BAABME010007278">
    <property type="protein sequence ID" value="GAA0170525.1"/>
    <property type="molecule type" value="Genomic_DNA"/>
</dbReference>
<feature type="domain" description="CCHC-type" evidence="3">
    <location>
        <begin position="224"/>
        <end position="240"/>
    </location>
</feature>
<dbReference type="Pfam" id="PF08284">
    <property type="entry name" value="RVP_2"/>
    <property type="match status" value="1"/>
</dbReference>
<sequence>MPPRVEMRTTTRATRGARGRPRGPRGRARGGGRAGRGIGEDEPRGEHQVAVQQEIKFQSKLFDRFLKRDPPKFYGVGTPIEAIEFIRDMETIFEPMGIEAVHPSEAKKIERFRDGMRWEIHHRLSLMTFASFHELRNPALKVEMELAEPEANGAKRGLQETISPGGPASSRFQRRVVQQTRPGQSHFSAPIVSPSYSAAPSAPRLLARSGGFQGGITGAPSDVRCFRCGEIGHRIQDCRERENLFPLSAAWTSCSSQSGASRGQINALTQQEVLDSPRGVTGTLLLCDSEAWVLFDSGATHSFISQSFVDLLPLCRESLLVPLIIITLVGRSVEVRYIYKDCPLSMNNQLLVVDLLPFELVDFDLILGMDWLGRHHAKIDFASPGRREILFVGVRKILPSSFISALEARKLMKKGCVGFLRYVVDLEREECWKSMRIDSLLLCPLRQLCINSFTGWLNVITGT</sequence>
<dbReference type="InterPro" id="IPR036875">
    <property type="entry name" value="Znf_CCHC_sf"/>
</dbReference>
<evidence type="ECO:0000259" key="3">
    <source>
        <dbReference type="PROSITE" id="PS50158"/>
    </source>
</evidence>
<dbReference type="CDD" id="cd00303">
    <property type="entry name" value="retropepsin_like"/>
    <property type="match status" value="1"/>
</dbReference>
<accession>A0AAV3R620</accession>
<reference evidence="4 5" key="1">
    <citation type="submission" date="2024-01" db="EMBL/GenBank/DDBJ databases">
        <title>The complete chloroplast genome sequence of Lithospermum erythrorhizon: insights into the phylogenetic relationship among Boraginaceae species and the maternal lineages of purple gromwells.</title>
        <authorList>
            <person name="Okada T."/>
            <person name="Watanabe K."/>
        </authorList>
    </citation>
    <scope>NUCLEOTIDE SEQUENCE [LARGE SCALE GENOMIC DNA]</scope>
</reference>
<dbReference type="SUPFAM" id="SSF50630">
    <property type="entry name" value="Acid proteases"/>
    <property type="match status" value="1"/>
</dbReference>
<name>A0AAV3R620_LITER</name>
<dbReference type="GO" id="GO:0003676">
    <property type="term" value="F:nucleic acid binding"/>
    <property type="evidence" value="ECO:0007669"/>
    <property type="project" value="InterPro"/>
</dbReference>
<dbReference type="Proteomes" id="UP001454036">
    <property type="component" value="Unassembled WGS sequence"/>
</dbReference>
<dbReference type="PROSITE" id="PS50158">
    <property type="entry name" value="ZF_CCHC"/>
    <property type="match status" value="1"/>
</dbReference>
<dbReference type="InterPro" id="IPR032567">
    <property type="entry name" value="RTL1-rel"/>
</dbReference>
<comment type="caution">
    <text evidence="4">The sequence shown here is derived from an EMBL/GenBank/DDBJ whole genome shotgun (WGS) entry which is preliminary data.</text>
</comment>
<keyword evidence="1" id="KW-0863">Zinc-finger</keyword>
<dbReference type="GO" id="GO:0008270">
    <property type="term" value="F:zinc ion binding"/>
    <property type="evidence" value="ECO:0007669"/>
    <property type="project" value="UniProtKB-KW"/>
</dbReference>
<evidence type="ECO:0000313" key="5">
    <source>
        <dbReference type="Proteomes" id="UP001454036"/>
    </source>
</evidence>
<dbReference type="AlphaFoldDB" id="A0AAV3R620"/>
<dbReference type="InterPro" id="IPR021109">
    <property type="entry name" value="Peptidase_aspartic_dom_sf"/>
</dbReference>
<organism evidence="4 5">
    <name type="scientific">Lithospermum erythrorhizon</name>
    <name type="common">Purple gromwell</name>
    <name type="synonym">Lithospermum officinale var. erythrorhizon</name>
    <dbReference type="NCBI Taxonomy" id="34254"/>
    <lineage>
        <taxon>Eukaryota</taxon>
        <taxon>Viridiplantae</taxon>
        <taxon>Streptophyta</taxon>
        <taxon>Embryophyta</taxon>
        <taxon>Tracheophyta</taxon>
        <taxon>Spermatophyta</taxon>
        <taxon>Magnoliopsida</taxon>
        <taxon>eudicotyledons</taxon>
        <taxon>Gunneridae</taxon>
        <taxon>Pentapetalae</taxon>
        <taxon>asterids</taxon>
        <taxon>lamiids</taxon>
        <taxon>Boraginales</taxon>
        <taxon>Boraginaceae</taxon>
        <taxon>Boraginoideae</taxon>
        <taxon>Lithospermeae</taxon>
        <taxon>Lithospermum</taxon>
    </lineage>
</organism>
<evidence type="ECO:0000256" key="1">
    <source>
        <dbReference type="PROSITE-ProRule" id="PRU00047"/>
    </source>
</evidence>
<protein>
    <recommendedName>
        <fullName evidence="3">CCHC-type domain-containing protein</fullName>
    </recommendedName>
</protein>
<dbReference type="PANTHER" id="PTHR15503:SF45">
    <property type="entry name" value="RNA-DIRECTED DNA POLYMERASE HOMOLOG"/>
    <property type="match status" value="1"/>
</dbReference>
<dbReference type="SMART" id="SM00343">
    <property type="entry name" value="ZnF_C2HC"/>
    <property type="match status" value="1"/>
</dbReference>
<feature type="compositionally biased region" description="Basic residues" evidence="2">
    <location>
        <begin position="15"/>
        <end position="30"/>
    </location>
</feature>
<feature type="region of interest" description="Disordered" evidence="2">
    <location>
        <begin position="1"/>
        <end position="46"/>
    </location>
</feature>
<dbReference type="GO" id="GO:0006508">
    <property type="term" value="P:proteolysis"/>
    <property type="evidence" value="ECO:0007669"/>
    <property type="project" value="InterPro"/>
</dbReference>